<keyword evidence="1" id="KW-0812">Transmembrane</keyword>
<proteinExistence type="predicted"/>
<keyword evidence="1" id="KW-0472">Membrane</keyword>
<gene>
    <name evidence="2" type="ORF">STABA_v1c01870</name>
</gene>
<dbReference type="KEGG" id="stab:STABA_v1c01870"/>
<evidence type="ECO:0000313" key="3">
    <source>
        <dbReference type="Proteomes" id="UP000424468"/>
    </source>
</evidence>
<evidence type="ECO:0000313" key="2">
    <source>
        <dbReference type="EMBL" id="QGS51554.1"/>
    </source>
</evidence>
<sequence>MEKTFEQNQVQHNEKFRKPKVNTRVIFCINLKMTFKNPGVIVAFILHLLALIAILFVETSVGIQPQSIKDISTYKVLFYVLTTLSTIFFVMMLMLFLFKKQKKSGIHAIELRAGLATWKSYIIRFLVAFSVITIANLIILGFVAILGILMPVSNELYLAFPYSQAAFNFFLAIIIILILLPLFIYSSTMVGTLLSTVLMFAFSLSPIFASIRYSFMGRDVQDDYALKFNAINDFYNATKNDQNVNKIFQDEAVSTTDSRSKLLTTIEKNFVGSSTSQFKSLAFPIPQNIKDYSNNLMRKSESEEQYPINPYEWNLVNNDPSTMNNNFLSIPFTSLIWDSILTDSLSIGQVNYDFSYVPSVSKTQRIKKSIFEGTEIKNVLDKIYDALEKNQSNISSNNENQIPSLFINKQSQYKAVKTKTILVNNFARQLGNYIPEFSNILNSVAKIYDKYAAVFNEQQTSILKNSKPLNVVYNYNSDGYKAEDFYTSDFRANSFSSRQLYNPVNNPNKGKNYREAYSVDYAYFSEYKKYKAQSNEEANNQNEYDLGDTGLEELNDNEKSIIENNKKVENLYKKFPEITIINWLIVNMWYESLAIAVSSVDDLYDYYVNSKNGSKLTFDIFRHFAVMSSGLLSNSSINDSYNNYSGAPIYQGQTSSIKNILDYEKYLPEYVDSYNVQKPYLEEGAVIYKNSFIIPLAYAMYLLIASPLAYLGYLAYRKKIRV</sequence>
<feature type="transmembrane region" description="Helical" evidence="1">
    <location>
        <begin position="696"/>
        <end position="716"/>
    </location>
</feature>
<evidence type="ECO:0000256" key="1">
    <source>
        <dbReference type="SAM" id="Phobius"/>
    </source>
</evidence>
<organism evidence="2 3">
    <name type="scientific">Spiroplasma tabanidicola</name>
    <dbReference type="NCBI Taxonomy" id="324079"/>
    <lineage>
        <taxon>Bacteria</taxon>
        <taxon>Bacillati</taxon>
        <taxon>Mycoplasmatota</taxon>
        <taxon>Mollicutes</taxon>
        <taxon>Entomoplasmatales</taxon>
        <taxon>Spiroplasmataceae</taxon>
        <taxon>Spiroplasma</taxon>
    </lineage>
</organism>
<feature type="transmembrane region" description="Helical" evidence="1">
    <location>
        <begin position="77"/>
        <end position="98"/>
    </location>
</feature>
<feature type="transmembrane region" description="Helical" evidence="1">
    <location>
        <begin position="162"/>
        <end position="185"/>
    </location>
</feature>
<dbReference type="EMBL" id="CP046276">
    <property type="protein sequence ID" value="QGS51554.1"/>
    <property type="molecule type" value="Genomic_DNA"/>
</dbReference>
<dbReference type="OrthoDB" id="387892at2"/>
<dbReference type="AlphaFoldDB" id="A0A6I6CC77"/>
<feature type="transmembrane region" description="Helical" evidence="1">
    <location>
        <begin position="192"/>
        <end position="211"/>
    </location>
</feature>
<feature type="transmembrane region" description="Helical" evidence="1">
    <location>
        <begin position="121"/>
        <end position="150"/>
    </location>
</feature>
<reference evidence="2 3" key="1">
    <citation type="submission" date="2019-11" db="EMBL/GenBank/DDBJ databases">
        <title>Complete genome sequence of Spiroplasma tabanidicola TAUS-1 (DSM 22603).</title>
        <authorList>
            <person name="Huang C.-T."/>
            <person name="Lin Y.-C."/>
            <person name="Kuo C.-H."/>
        </authorList>
    </citation>
    <scope>NUCLEOTIDE SEQUENCE [LARGE SCALE GENOMIC DNA]</scope>
    <source>
        <strain evidence="2 3">TAUS-1</strain>
    </source>
</reference>
<accession>A0A6I6CC77</accession>
<feature type="transmembrane region" description="Helical" evidence="1">
    <location>
        <begin position="39"/>
        <end position="57"/>
    </location>
</feature>
<protein>
    <submittedName>
        <fullName evidence="2">ABC transporter permease</fullName>
    </submittedName>
</protein>
<keyword evidence="3" id="KW-1185">Reference proteome</keyword>
<dbReference type="Proteomes" id="UP000424468">
    <property type="component" value="Chromosome"/>
</dbReference>
<keyword evidence="1" id="KW-1133">Transmembrane helix</keyword>
<dbReference type="RefSeq" id="WP_156005642.1">
    <property type="nucleotide sequence ID" value="NZ_CP046276.1"/>
</dbReference>
<name>A0A6I6CC77_9MOLU</name>